<dbReference type="AlphaFoldDB" id="A0A6N2YVW6"/>
<dbReference type="GO" id="GO:0016020">
    <property type="term" value="C:membrane"/>
    <property type="evidence" value="ECO:0007669"/>
    <property type="project" value="InterPro"/>
</dbReference>
<feature type="transmembrane region" description="Helical" evidence="2">
    <location>
        <begin position="131"/>
        <end position="149"/>
    </location>
</feature>
<dbReference type="InterPro" id="IPR000620">
    <property type="entry name" value="EamA_dom"/>
</dbReference>
<evidence type="ECO:0000313" key="4">
    <source>
        <dbReference type="EMBL" id="VYT69720.1"/>
    </source>
</evidence>
<sequence>MRFGLLSGILWGLDTVILGIGMAMAPYVGSAEAMAFASIVGSFLHDAFCAIWLLVYMGARHRLGDTLAALRTRSGKVVMLGALLGGPIGMTGYVIAIANLGAAYTAIISAFYPAFGAALAFLLLKEKMGRGQIVALFVALFGVMAMGLLSAGDSQIVNAPIGLLGAALTVVGWGSEAVLCAWGMRDDNVDDETALHIRETTSALVYGIAVLPLFGAWGFASQAAPSAATGFIALAGLAGVASYLFYYRGISAIGAAKAMALNISYSAWAVVFGLLLLGAVPTPATVACCVAIVAGTVLAASDWGELFGGRAVR</sequence>
<feature type="transmembrane region" description="Helical" evidence="2">
    <location>
        <begin position="226"/>
        <end position="246"/>
    </location>
</feature>
<feature type="transmembrane region" description="Helical" evidence="2">
    <location>
        <begin position="203"/>
        <end position="220"/>
    </location>
</feature>
<comment type="similarity">
    <text evidence="1">Belongs to the EamA transporter family.</text>
</comment>
<keyword evidence="2" id="KW-0812">Transmembrane</keyword>
<reference evidence="4" key="1">
    <citation type="submission" date="2019-11" db="EMBL/GenBank/DDBJ databases">
        <authorList>
            <person name="Feng L."/>
        </authorList>
    </citation>
    <scope>NUCLEOTIDE SEQUENCE</scope>
    <source>
        <strain evidence="4">CintestinalisLFYP54</strain>
    </source>
</reference>
<feature type="transmembrane region" description="Helical" evidence="2">
    <location>
        <begin position="77"/>
        <end position="96"/>
    </location>
</feature>
<feature type="transmembrane region" description="Helical" evidence="2">
    <location>
        <begin position="284"/>
        <end position="303"/>
    </location>
</feature>
<feature type="domain" description="EamA" evidence="3">
    <location>
        <begin position="3"/>
        <end position="146"/>
    </location>
</feature>
<name>A0A6N2YVW6_9ACTN</name>
<feature type="domain" description="EamA" evidence="3">
    <location>
        <begin position="161"/>
        <end position="299"/>
    </location>
</feature>
<dbReference type="PANTHER" id="PTHR22911">
    <property type="entry name" value="ACYL-MALONYL CONDENSING ENZYME-RELATED"/>
    <property type="match status" value="1"/>
</dbReference>
<dbReference type="Pfam" id="PF00892">
    <property type="entry name" value="EamA"/>
    <property type="match status" value="2"/>
</dbReference>
<feature type="transmembrane region" description="Helical" evidence="2">
    <location>
        <begin position="35"/>
        <end position="56"/>
    </location>
</feature>
<feature type="transmembrane region" description="Helical" evidence="2">
    <location>
        <begin position="102"/>
        <end position="124"/>
    </location>
</feature>
<dbReference type="InterPro" id="IPR037185">
    <property type="entry name" value="EmrE-like"/>
</dbReference>
<feature type="transmembrane region" description="Helical" evidence="2">
    <location>
        <begin position="161"/>
        <end position="182"/>
    </location>
</feature>
<evidence type="ECO:0000256" key="2">
    <source>
        <dbReference type="SAM" id="Phobius"/>
    </source>
</evidence>
<proteinExistence type="inferred from homology"/>
<keyword evidence="2" id="KW-1133">Transmembrane helix</keyword>
<dbReference type="SUPFAM" id="SSF103481">
    <property type="entry name" value="Multidrug resistance efflux transporter EmrE"/>
    <property type="match status" value="2"/>
</dbReference>
<evidence type="ECO:0000259" key="3">
    <source>
        <dbReference type="Pfam" id="PF00892"/>
    </source>
</evidence>
<dbReference type="PANTHER" id="PTHR22911:SF137">
    <property type="entry name" value="SOLUTE CARRIER FAMILY 35 MEMBER G2-RELATED"/>
    <property type="match status" value="1"/>
</dbReference>
<dbReference type="EMBL" id="CACRTN010000009">
    <property type="protein sequence ID" value="VYT69720.1"/>
    <property type="molecule type" value="Genomic_DNA"/>
</dbReference>
<keyword evidence="2" id="KW-0472">Membrane</keyword>
<evidence type="ECO:0000256" key="1">
    <source>
        <dbReference type="ARBA" id="ARBA00007362"/>
    </source>
</evidence>
<protein>
    <submittedName>
        <fullName evidence="4">EamA-like transporter family protein</fullName>
    </submittedName>
</protein>
<dbReference type="RefSeq" id="WP_156848154.1">
    <property type="nucleotide sequence ID" value="NZ_CACRTN010000009.1"/>
</dbReference>
<organism evidence="4">
    <name type="scientific">Collinsella intestinalis</name>
    <dbReference type="NCBI Taxonomy" id="147207"/>
    <lineage>
        <taxon>Bacteria</taxon>
        <taxon>Bacillati</taxon>
        <taxon>Actinomycetota</taxon>
        <taxon>Coriobacteriia</taxon>
        <taxon>Coriobacteriales</taxon>
        <taxon>Coriobacteriaceae</taxon>
        <taxon>Collinsella</taxon>
    </lineage>
</organism>
<accession>A0A6N2YVW6</accession>
<gene>
    <name evidence="4" type="ORF">CILFYP54_01304</name>
</gene>